<dbReference type="OrthoDB" id="6062647at2759"/>
<sequence length="237" mass="26839">MAHSLTVEETHFLRLVALTIGVAPRAVRCYFDGVFHPNNLQKTLLNHQKVIDDLRYRKKVLTSVQYNALFISGSAVTSNDFDITLMLCLLRNISGISPPVKGYDILPPLTDISTGADLARIKHYRNRIAHSTDSKMLTQEFEDAWNDVSTAIERLGGKVFQQECVSLKSSNLDSECYKDILLNIRHSQDEVSLTMANMVEALTKKTINMENILQDTVPQNIRGKEYILINKFIKLNL</sequence>
<evidence type="ECO:0000313" key="3">
    <source>
        <dbReference type="Proteomes" id="UP000596742"/>
    </source>
</evidence>
<feature type="domain" description="DZIP3-like HEPN" evidence="1">
    <location>
        <begin position="37"/>
        <end position="176"/>
    </location>
</feature>
<organism evidence="2 3">
    <name type="scientific">Mytilus galloprovincialis</name>
    <name type="common">Mediterranean mussel</name>
    <dbReference type="NCBI Taxonomy" id="29158"/>
    <lineage>
        <taxon>Eukaryota</taxon>
        <taxon>Metazoa</taxon>
        <taxon>Spiralia</taxon>
        <taxon>Lophotrochozoa</taxon>
        <taxon>Mollusca</taxon>
        <taxon>Bivalvia</taxon>
        <taxon>Autobranchia</taxon>
        <taxon>Pteriomorphia</taxon>
        <taxon>Mytilida</taxon>
        <taxon>Mytiloidea</taxon>
        <taxon>Mytilidae</taxon>
        <taxon>Mytilinae</taxon>
        <taxon>Mytilus</taxon>
    </lineage>
</organism>
<gene>
    <name evidence="2" type="ORF">MGAL_10B064199</name>
</gene>
<name>A0A8B6HC13_MYTGA</name>
<evidence type="ECO:0000259" key="1">
    <source>
        <dbReference type="Pfam" id="PF18738"/>
    </source>
</evidence>
<dbReference type="Pfam" id="PF18738">
    <property type="entry name" value="HEPN_DZIP3"/>
    <property type="match status" value="1"/>
</dbReference>
<comment type="caution">
    <text evidence="2">The sequence shown here is derived from an EMBL/GenBank/DDBJ whole genome shotgun (WGS) entry which is preliminary data.</text>
</comment>
<dbReference type="EMBL" id="UYJE01009783">
    <property type="protein sequence ID" value="VDI76703.1"/>
    <property type="molecule type" value="Genomic_DNA"/>
</dbReference>
<dbReference type="InterPro" id="IPR041249">
    <property type="entry name" value="HEPN_DZIP3"/>
</dbReference>
<dbReference type="Proteomes" id="UP000596742">
    <property type="component" value="Unassembled WGS sequence"/>
</dbReference>
<evidence type="ECO:0000313" key="2">
    <source>
        <dbReference type="EMBL" id="VDI76703.1"/>
    </source>
</evidence>
<accession>A0A8B6HC13</accession>
<dbReference type="AlphaFoldDB" id="A0A8B6HC13"/>
<protein>
    <recommendedName>
        <fullName evidence="1">DZIP3-like HEPN domain-containing protein</fullName>
    </recommendedName>
</protein>
<proteinExistence type="predicted"/>
<reference evidence="2" key="1">
    <citation type="submission" date="2018-11" db="EMBL/GenBank/DDBJ databases">
        <authorList>
            <person name="Alioto T."/>
            <person name="Alioto T."/>
        </authorList>
    </citation>
    <scope>NUCLEOTIDE SEQUENCE</scope>
</reference>
<keyword evidence="3" id="KW-1185">Reference proteome</keyword>